<comment type="caution">
    <text evidence="1">The sequence shown here is derived from an EMBL/GenBank/DDBJ whole genome shotgun (WGS) entry which is preliminary data.</text>
</comment>
<keyword evidence="2" id="KW-1185">Reference proteome</keyword>
<dbReference type="AlphaFoldDB" id="A0A0V0QX65"/>
<accession>A0A0V0QX65</accession>
<dbReference type="EMBL" id="LDAU01000091">
    <property type="protein sequence ID" value="KRX06834.1"/>
    <property type="molecule type" value="Genomic_DNA"/>
</dbReference>
<evidence type="ECO:0000313" key="2">
    <source>
        <dbReference type="Proteomes" id="UP000054937"/>
    </source>
</evidence>
<dbReference type="InParanoid" id="A0A0V0QX65"/>
<evidence type="ECO:0000313" key="1">
    <source>
        <dbReference type="EMBL" id="KRX06834.1"/>
    </source>
</evidence>
<gene>
    <name evidence="1" type="ORF">PPERSA_11479</name>
</gene>
<sequence length="507" mass="60206">MKNQVFEKYDEEEKKQSFENQIKCKSCNKFTPFEDKLYCANCICSLCGENIKIQNSPYCQKCLCYQCKLDTKYQNSNYCKKCLDKSQKKQYDVNNYSNSIIGRSKFQQQSQEQKLKQLINHNLNQIRCKNCQKYDKEFGKQYCTVCLCRTCKSNNRISNYVSYCKDCVCELCQKQIKKLNKSYCETCLCYNCKSNPKIKNEIYCLQCIQCKNCKKQKKRYVNDTFCQDCLCNNCSKEVKLQGYNVCQNCLKKYYCNQCKKYEKYKYKDFCVNCICNGCQKEKKENGQNICYNCIQKQQYCVQCKRNYKQKSKDICSDCESRNTSIIPTPSQNTHFQQVNNREYSNLNQNQKSIITGQIVTKNNDYQDPNKIYYYDSKLKNPQSLQVHNLQNNNLQKKEVHTFLNEKSLPQIEQPRLTNQVETPTQNIDTNEKNNQNAIKDKCTVCKRNKKKKNDQICQKCIEAYRKQRGVNEISIWNDKKCNICQKMDKKQNDDRGICRMCFRDFAF</sequence>
<reference evidence="1 2" key="1">
    <citation type="journal article" date="2015" name="Sci. Rep.">
        <title>Genome of the facultative scuticociliatosis pathogen Pseudocohnilembus persalinus provides insight into its virulence through horizontal gene transfer.</title>
        <authorList>
            <person name="Xiong J."/>
            <person name="Wang G."/>
            <person name="Cheng J."/>
            <person name="Tian M."/>
            <person name="Pan X."/>
            <person name="Warren A."/>
            <person name="Jiang C."/>
            <person name="Yuan D."/>
            <person name="Miao W."/>
        </authorList>
    </citation>
    <scope>NUCLEOTIDE SEQUENCE [LARGE SCALE GENOMIC DNA]</scope>
    <source>
        <strain evidence="1">36N120E</strain>
    </source>
</reference>
<protein>
    <submittedName>
        <fullName evidence="1">Uncharacterized protein</fullName>
    </submittedName>
</protein>
<organism evidence="1 2">
    <name type="scientific">Pseudocohnilembus persalinus</name>
    <name type="common">Ciliate</name>
    <dbReference type="NCBI Taxonomy" id="266149"/>
    <lineage>
        <taxon>Eukaryota</taxon>
        <taxon>Sar</taxon>
        <taxon>Alveolata</taxon>
        <taxon>Ciliophora</taxon>
        <taxon>Intramacronucleata</taxon>
        <taxon>Oligohymenophorea</taxon>
        <taxon>Scuticociliatia</taxon>
        <taxon>Philasterida</taxon>
        <taxon>Pseudocohnilembidae</taxon>
        <taxon>Pseudocohnilembus</taxon>
    </lineage>
</organism>
<name>A0A0V0QX65_PSEPJ</name>
<dbReference type="Proteomes" id="UP000054937">
    <property type="component" value="Unassembled WGS sequence"/>
</dbReference>
<proteinExistence type="predicted"/>